<dbReference type="InterPro" id="IPR000868">
    <property type="entry name" value="Isochorismatase-like_dom"/>
</dbReference>
<dbReference type="InterPro" id="IPR036380">
    <property type="entry name" value="Isochorismatase-like_sf"/>
</dbReference>
<gene>
    <name evidence="2" type="ORF">SDC9_205152</name>
</gene>
<comment type="caution">
    <text evidence="2">The sequence shown here is derived from an EMBL/GenBank/DDBJ whole genome shotgun (WGS) entry which is preliminary data.</text>
</comment>
<dbReference type="EMBL" id="VSSQ01129000">
    <property type="protein sequence ID" value="MPN57458.1"/>
    <property type="molecule type" value="Genomic_DNA"/>
</dbReference>
<accession>A0A645J1A1</accession>
<dbReference type="Gene3D" id="3.40.50.850">
    <property type="entry name" value="Isochorismatase-like"/>
    <property type="match status" value="1"/>
</dbReference>
<evidence type="ECO:0000313" key="2">
    <source>
        <dbReference type="EMBL" id="MPN57458.1"/>
    </source>
</evidence>
<organism evidence="2">
    <name type="scientific">bioreactor metagenome</name>
    <dbReference type="NCBI Taxonomy" id="1076179"/>
    <lineage>
        <taxon>unclassified sequences</taxon>
        <taxon>metagenomes</taxon>
        <taxon>ecological metagenomes</taxon>
    </lineage>
</organism>
<proteinExistence type="predicted"/>
<evidence type="ECO:0000259" key="1">
    <source>
        <dbReference type="Pfam" id="PF00857"/>
    </source>
</evidence>
<protein>
    <recommendedName>
        <fullName evidence="1">Isochorismatase-like domain-containing protein</fullName>
    </recommendedName>
</protein>
<dbReference type="SUPFAM" id="SSF52499">
    <property type="entry name" value="Isochorismatase-like hydrolases"/>
    <property type="match status" value="1"/>
</dbReference>
<name>A0A645J1A1_9ZZZZ</name>
<dbReference type="AlphaFoldDB" id="A0A645J1A1"/>
<feature type="domain" description="Isochorismatase-like" evidence="1">
    <location>
        <begin position="1"/>
        <end position="80"/>
    </location>
</feature>
<reference evidence="2" key="1">
    <citation type="submission" date="2019-08" db="EMBL/GenBank/DDBJ databases">
        <authorList>
            <person name="Kucharzyk K."/>
            <person name="Murdoch R.W."/>
            <person name="Higgins S."/>
            <person name="Loffler F."/>
        </authorList>
    </citation>
    <scope>NUCLEOTIDE SEQUENCE</scope>
</reference>
<dbReference type="Pfam" id="PF00857">
    <property type="entry name" value="Isochorismatase"/>
    <property type="match status" value="1"/>
</dbReference>
<sequence length="81" mass="9130">MQNDFIDGPLGSTEARAIVGRAAHKMRGFPGRVITTRDTHEKDYLDTQEGQKLPVPHCVRGTPGWQLHPLIEAERREEPVD</sequence>